<evidence type="ECO:0008006" key="4">
    <source>
        <dbReference type="Google" id="ProtNLM"/>
    </source>
</evidence>
<accession>A0ABM8QT37</accession>
<keyword evidence="3" id="KW-1185">Reference proteome</keyword>
<sequence>MAKAKVTPEEWAGARKEWEGSATVSYADIARKLLISKALVGQEAKRAGWQKRIGVAESSNKPGPEANSKLTENARQGPKRAPVLDDSRPSSVASPASPAASESEAARQVDAAAADAMANRSAPTYDEIKIPDGLDLFEREDFVRAAIVVRQRQINATQSKELSAVKQKLYNAIKNASTDAGPALALAVERNVRSMVAMHDAEMEKEIAKVRLDLSEFAGAPVRPMPARIIVHMIPGFRIGSDSNRTPAAGSREVEAHSLAEVANLSLQGTCEGNVVDVESRELPNV</sequence>
<evidence type="ECO:0000313" key="3">
    <source>
        <dbReference type="Proteomes" id="UP000672526"/>
    </source>
</evidence>
<evidence type="ECO:0000256" key="1">
    <source>
        <dbReference type="SAM" id="MobiDB-lite"/>
    </source>
</evidence>
<organism evidence="2 3">
    <name type="scientific">Paraburkholderia haematera</name>
    <dbReference type="NCBI Taxonomy" id="2793077"/>
    <lineage>
        <taxon>Bacteria</taxon>
        <taxon>Pseudomonadati</taxon>
        <taxon>Pseudomonadota</taxon>
        <taxon>Betaproteobacteria</taxon>
        <taxon>Burkholderiales</taxon>
        <taxon>Burkholderiaceae</taxon>
        <taxon>Paraburkholderia</taxon>
    </lineage>
</organism>
<evidence type="ECO:0000313" key="2">
    <source>
        <dbReference type="EMBL" id="CAE6713888.1"/>
    </source>
</evidence>
<comment type="caution">
    <text evidence="2">The sequence shown here is derived from an EMBL/GenBank/DDBJ whole genome shotgun (WGS) entry which is preliminary data.</text>
</comment>
<protein>
    <recommendedName>
        <fullName evidence="4">Terminase small subunit</fullName>
    </recommendedName>
</protein>
<feature type="region of interest" description="Disordered" evidence="1">
    <location>
        <begin position="43"/>
        <end position="118"/>
    </location>
</feature>
<gene>
    <name evidence="2" type="ORF">R69888_01279</name>
</gene>
<feature type="region of interest" description="Disordered" evidence="1">
    <location>
        <begin position="1"/>
        <end position="20"/>
    </location>
</feature>
<dbReference type="Proteomes" id="UP000672526">
    <property type="component" value="Unassembled WGS sequence"/>
</dbReference>
<name>A0ABM8QT37_9BURK</name>
<reference evidence="2 3" key="1">
    <citation type="submission" date="2021-02" db="EMBL/GenBank/DDBJ databases">
        <authorList>
            <person name="Vanwijnsberghe S."/>
        </authorList>
    </citation>
    <scope>NUCLEOTIDE SEQUENCE [LARGE SCALE GENOMIC DNA]</scope>
    <source>
        <strain evidence="2 3">LMG 31837</strain>
    </source>
</reference>
<feature type="compositionally biased region" description="Basic and acidic residues" evidence="1">
    <location>
        <begin position="1"/>
        <end position="19"/>
    </location>
</feature>
<dbReference type="EMBL" id="CAJNBK010000002">
    <property type="protein sequence ID" value="CAE6713888.1"/>
    <property type="molecule type" value="Genomic_DNA"/>
</dbReference>
<proteinExistence type="predicted"/>
<feature type="compositionally biased region" description="Low complexity" evidence="1">
    <location>
        <begin position="89"/>
        <end position="118"/>
    </location>
</feature>